<sequence>MNSDSCCGGAHALALQLALRHARLGSLHACRLTCRAWSRIIPAWHADGGLRVAFGEDSGDAWLWLTASSHTLPARLIVVVESQTSGEVMYVPHVHADALHQLCHHLSCTSQAQSASCPVCRHSSPDSGEPPLAGLSPPQA</sequence>
<evidence type="ECO:0000313" key="3">
    <source>
        <dbReference type="Proteomes" id="UP000485058"/>
    </source>
</evidence>
<dbReference type="Proteomes" id="UP000485058">
    <property type="component" value="Unassembled WGS sequence"/>
</dbReference>
<reference evidence="2 3" key="1">
    <citation type="submission" date="2020-02" db="EMBL/GenBank/DDBJ databases">
        <title>Draft genome sequence of Haematococcus lacustris strain NIES-144.</title>
        <authorList>
            <person name="Morimoto D."/>
            <person name="Nakagawa S."/>
            <person name="Yoshida T."/>
            <person name="Sawayama S."/>
        </authorList>
    </citation>
    <scope>NUCLEOTIDE SEQUENCE [LARGE SCALE GENOMIC DNA]</scope>
    <source>
        <strain evidence="2 3">NIES-144</strain>
    </source>
</reference>
<keyword evidence="3" id="KW-1185">Reference proteome</keyword>
<dbReference type="EMBL" id="BLLF01002812">
    <property type="protein sequence ID" value="GFH25434.1"/>
    <property type="molecule type" value="Genomic_DNA"/>
</dbReference>
<organism evidence="2 3">
    <name type="scientific">Haematococcus lacustris</name>
    <name type="common">Green alga</name>
    <name type="synonym">Haematococcus pluvialis</name>
    <dbReference type="NCBI Taxonomy" id="44745"/>
    <lineage>
        <taxon>Eukaryota</taxon>
        <taxon>Viridiplantae</taxon>
        <taxon>Chlorophyta</taxon>
        <taxon>core chlorophytes</taxon>
        <taxon>Chlorophyceae</taxon>
        <taxon>CS clade</taxon>
        <taxon>Chlamydomonadales</taxon>
        <taxon>Haematococcaceae</taxon>
        <taxon>Haematococcus</taxon>
    </lineage>
</organism>
<comment type="caution">
    <text evidence="2">The sequence shown here is derived from an EMBL/GenBank/DDBJ whole genome shotgun (WGS) entry which is preliminary data.</text>
</comment>
<accession>A0A6A0A1H2</accession>
<name>A0A6A0A1H2_HAELA</name>
<feature type="region of interest" description="Disordered" evidence="1">
    <location>
        <begin position="119"/>
        <end position="140"/>
    </location>
</feature>
<dbReference type="AlphaFoldDB" id="A0A6A0A1H2"/>
<evidence type="ECO:0000313" key="2">
    <source>
        <dbReference type="EMBL" id="GFH25434.1"/>
    </source>
</evidence>
<gene>
    <name evidence="2" type="ORF">HaLaN_23390</name>
</gene>
<evidence type="ECO:0000256" key="1">
    <source>
        <dbReference type="SAM" id="MobiDB-lite"/>
    </source>
</evidence>
<proteinExistence type="predicted"/>
<protein>
    <submittedName>
        <fullName evidence="2">Uncharacterized protein</fullName>
    </submittedName>
</protein>